<feature type="compositionally biased region" description="Basic and acidic residues" evidence="1">
    <location>
        <begin position="54"/>
        <end position="66"/>
    </location>
</feature>
<evidence type="ECO:0000256" key="1">
    <source>
        <dbReference type="SAM" id="MobiDB-lite"/>
    </source>
</evidence>
<sequence length="137" mass="15070">MRLELLDITGIAYSSENSCMLLDSIGYYILSAKMKLVAKECAGVDPIVKQLEGPSREKSQDNECSARRAGGKSSGQVLGKPTGRTLTYITLPFECAPDKKRFSGPLLHLPSNQSSAFPRKDYRSRVYNQLIPQTAKA</sequence>
<reference evidence="2 3" key="1">
    <citation type="journal article" date="2021" name="BMC Genomics">
        <title>Datura genome reveals duplications of psychoactive alkaloid biosynthetic genes and high mutation rate following tissue culture.</title>
        <authorList>
            <person name="Rajewski A."/>
            <person name="Carter-House D."/>
            <person name="Stajich J."/>
            <person name="Litt A."/>
        </authorList>
    </citation>
    <scope>NUCLEOTIDE SEQUENCE [LARGE SCALE GENOMIC DNA]</scope>
    <source>
        <strain evidence="2">AR-01</strain>
    </source>
</reference>
<dbReference type="EMBL" id="JACEIK010006681">
    <property type="protein sequence ID" value="MCE2056116.1"/>
    <property type="molecule type" value="Genomic_DNA"/>
</dbReference>
<dbReference type="Proteomes" id="UP000823775">
    <property type="component" value="Unassembled WGS sequence"/>
</dbReference>
<name>A0ABS8W5I5_DATST</name>
<evidence type="ECO:0000313" key="3">
    <source>
        <dbReference type="Proteomes" id="UP000823775"/>
    </source>
</evidence>
<evidence type="ECO:0000313" key="2">
    <source>
        <dbReference type="EMBL" id="MCE2056116.1"/>
    </source>
</evidence>
<gene>
    <name evidence="2" type="ORF">HAX54_044084</name>
</gene>
<accession>A0ABS8W5I5</accession>
<comment type="caution">
    <text evidence="2">The sequence shown here is derived from an EMBL/GenBank/DDBJ whole genome shotgun (WGS) entry which is preliminary data.</text>
</comment>
<protein>
    <submittedName>
        <fullName evidence="2">Uncharacterized protein</fullName>
    </submittedName>
</protein>
<proteinExistence type="predicted"/>
<keyword evidence="3" id="KW-1185">Reference proteome</keyword>
<organism evidence="2 3">
    <name type="scientific">Datura stramonium</name>
    <name type="common">Jimsonweed</name>
    <name type="synonym">Common thornapple</name>
    <dbReference type="NCBI Taxonomy" id="4076"/>
    <lineage>
        <taxon>Eukaryota</taxon>
        <taxon>Viridiplantae</taxon>
        <taxon>Streptophyta</taxon>
        <taxon>Embryophyta</taxon>
        <taxon>Tracheophyta</taxon>
        <taxon>Spermatophyta</taxon>
        <taxon>Magnoliopsida</taxon>
        <taxon>eudicotyledons</taxon>
        <taxon>Gunneridae</taxon>
        <taxon>Pentapetalae</taxon>
        <taxon>asterids</taxon>
        <taxon>lamiids</taxon>
        <taxon>Solanales</taxon>
        <taxon>Solanaceae</taxon>
        <taxon>Solanoideae</taxon>
        <taxon>Datureae</taxon>
        <taxon>Datura</taxon>
    </lineage>
</organism>
<feature type="region of interest" description="Disordered" evidence="1">
    <location>
        <begin position="52"/>
        <end position="80"/>
    </location>
</feature>